<feature type="chain" id="PRO_5042147803" description="Secreted protein" evidence="2">
    <location>
        <begin position="25"/>
        <end position="94"/>
    </location>
</feature>
<dbReference type="Proteomes" id="UP001162972">
    <property type="component" value="Chromosome 12"/>
</dbReference>
<evidence type="ECO:0000256" key="2">
    <source>
        <dbReference type="SAM" id="SignalP"/>
    </source>
</evidence>
<keyword evidence="2" id="KW-0732">Signal</keyword>
<dbReference type="EMBL" id="JAPFFJ010000010">
    <property type="protein sequence ID" value="KAJ6418317.1"/>
    <property type="molecule type" value="Genomic_DNA"/>
</dbReference>
<feature type="compositionally biased region" description="Basic and acidic residues" evidence="1">
    <location>
        <begin position="35"/>
        <end position="44"/>
    </location>
</feature>
<evidence type="ECO:0000313" key="4">
    <source>
        <dbReference type="Proteomes" id="UP001162972"/>
    </source>
</evidence>
<evidence type="ECO:0000256" key="1">
    <source>
        <dbReference type="SAM" id="MobiDB-lite"/>
    </source>
</evidence>
<sequence length="94" mass="10277">MRHHGLISGTTTRILLSTITTAAAAATRLTNTSRSLEKDSERPSRLLQLGSRRSKKGPLLASNGSKTSIRRLHRNVSLVTPSYIGFSCLYVLLL</sequence>
<accession>A0AAD6P657</accession>
<organism evidence="3 4">
    <name type="scientific">Salix udensis</name>
    <dbReference type="NCBI Taxonomy" id="889485"/>
    <lineage>
        <taxon>Eukaryota</taxon>
        <taxon>Viridiplantae</taxon>
        <taxon>Streptophyta</taxon>
        <taxon>Embryophyta</taxon>
        <taxon>Tracheophyta</taxon>
        <taxon>Spermatophyta</taxon>
        <taxon>Magnoliopsida</taxon>
        <taxon>eudicotyledons</taxon>
        <taxon>Gunneridae</taxon>
        <taxon>Pentapetalae</taxon>
        <taxon>rosids</taxon>
        <taxon>fabids</taxon>
        <taxon>Malpighiales</taxon>
        <taxon>Salicaceae</taxon>
        <taxon>Saliceae</taxon>
        <taxon>Salix</taxon>
    </lineage>
</organism>
<gene>
    <name evidence="3" type="ORF">OIU84_001655</name>
</gene>
<keyword evidence="4" id="KW-1185">Reference proteome</keyword>
<feature type="signal peptide" evidence="2">
    <location>
        <begin position="1"/>
        <end position="24"/>
    </location>
</feature>
<evidence type="ECO:0008006" key="5">
    <source>
        <dbReference type="Google" id="ProtNLM"/>
    </source>
</evidence>
<feature type="region of interest" description="Disordered" evidence="1">
    <location>
        <begin position="30"/>
        <end position="64"/>
    </location>
</feature>
<dbReference type="AlphaFoldDB" id="A0AAD6P657"/>
<name>A0AAD6P657_9ROSI</name>
<comment type="caution">
    <text evidence="3">The sequence shown here is derived from an EMBL/GenBank/DDBJ whole genome shotgun (WGS) entry which is preliminary data.</text>
</comment>
<reference evidence="3 4" key="1">
    <citation type="journal article" date="2023" name="Int. J. Mol. Sci.">
        <title>De Novo Assembly and Annotation of 11 Diverse Shrub Willow (Salix) Genomes Reveals Novel Gene Organization in Sex-Linked Regions.</title>
        <authorList>
            <person name="Hyden B."/>
            <person name="Feng K."/>
            <person name="Yates T.B."/>
            <person name="Jawdy S."/>
            <person name="Cereghino C."/>
            <person name="Smart L.B."/>
            <person name="Muchero W."/>
        </authorList>
    </citation>
    <scope>NUCLEOTIDE SEQUENCE [LARGE SCALE GENOMIC DNA]</scope>
    <source>
        <tissue evidence="3">Shoot tip</tissue>
    </source>
</reference>
<evidence type="ECO:0000313" key="3">
    <source>
        <dbReference type="EMBL" id="KAJ6418317.1"/>
    </source>
</evidence>
<protein>
    <recommendedName>
        <fullName evidence="5">Secreted protein</fullName>
    </recommendedName>
</protein>
<proteinExistence type="predicted"/>